<accession>A0A1X2GJQ5</accession>
<keyword evidence="1" id="KW-0472">Membrane</keyword>
<evidence type="ECO:0000256" key="1">
    <source>
        <dbReference type="SAM" id="Phobius"/>
    </source>
</evidence>
<evidence type="ECO:0000313" key="3">
    <source>
        <dbReference type="Proteomes" id="UP000242146"/>
    </source>
</evidence>
<gene>
    <name evidence="2" type="ORF">DM01DRAFT_316968</name>
</gene>
<sequence length="111" mass="12476">MAEYSSFVRNGNHTLFISNYRQATTAVYNTPQMPSKNQVPFSDRSSYDQLHRFDRGPVVLLYGSHIPAMQLPLELAESMKLQMTPLMLVLGMTVAIPTLATLLMVLETILT</sequence>
<proteinExistence type="predicted"/>
<dbReference type="EMBL" id="MCGT01000012">
    <property type="protein sequence ID" value="ORX55187.1"/>
    <property type="molecule type" value="Genomic_DNA"/>
</dbReference>
<comment type="caution">
    <text evidence="2">The sequence shown here is derived from an EMBL/GenBank/DDBJ whole genome shotgun (WGS) entry which is preliminary data.</text>
</comment>
<name>A0A1X2GJQ5_9FUNG</name>
<reference evidence="2 3" key="1">
    <citation type="submission" date="2016-07" db="EMBL/GenBank/DDBJ databases">
        <title>Pervasive Adenine N6-methylation of Active Genes in Fungi.</title>
        <authorList>
            <consortium name="DOE Joint Genome Institute"/>
            <person name="Mondo S.J."/>
            <person name="Dannebaum R.O."/>
            <person name="Kuo R.C."/>
            <person name="Labutti K."/>
            <person name="Haridas S."/>
            <person name="Kuo A."/>
            <person name="Salamov A."/>
            <person name="Ahrendt S.R."/>
            <person name="Lipzen A."/>
            <person name="Sullivan W."/>
            <person name="Andreopoulos W.B."/>
            <person name="Clum A."/>
            <person name="Lindquist E."/>
            <person name="Daum C."/>
            <person name="Ramamoorthy G.K."/>
            <person name="Gryganskyi A."/>
            <person name="Culley D."/>
            <person name="Magnuson J.K."/>
            <person name="James T.Y."/>
            <person name="O'Malley M.A."/>
            <person name="Stajich J.E."/>
            <person name="Spatafora J.W."/>
            <person name="Visel A."/>
            <person name="Grigoriev I.V."/>
        </authorList>
    </citation>
    <scope>NUCLEOTIDE SEQUENCE [LARGE SCALE GENOMIC DNA]</scope>
    <source>
        <strain evidence="2 3">NRRL 3301</strain>
    </source>
</reference>
<dbReference type="Proteomes" id="UP000242146">
    <property type="component" value="Unassembled WGS sequence"/>
</dbReference>
<keyword evidence="3" id="KW-1185">Reference proteome</keyword>
<organism evidence="2 3">
    <name type="scientific">Hesseltinella vesiculosa</name>
    <dbReference type="NCBI Taxonomy" id="101127"/>
    <lineage>
        <taxon>Eukaryota</taxon>
        <taxon>Fungi</taxon>
        <taxon>Fungi incertae sedis</taxon>
        <taxon>Mucoromycota</taxon>
        <taxon>Mucoromycotina</taxon>
        <taxon>Mucoromycetes</taxon>
        <taxon>Mucorales</taxon>
        <taxon>Cunninghamellaceae</taxon>
        <taxon>Hesseltinella</taxon>
    </lineage>
</organism>
<keyword evidence="1" id="KW-1133">Transmembrane helix</keyword>
<dbReference type="AlphaFoldDB" id="A0A1X2GJQ5"/>
<feature type="transmembrane region" description="Helical" evidence="1">
    <location>
        <begin position="86"/>
        <end position="106"/>
    </location>
</feature>
<keyword evidence="1" id="KW-0812">Transmembrane</keyword>
<evidence type="ECO:0000313" key="2">
    <source>
        <dbReference type="EMBL" id="ORX55187.1"/>
    </source>
</evidence>
<protein>
    <submittedName>
        <fullName evidence="2">Uncharacterized protein</fullName>
    </submittedName>
</protein>